<dbReference type="Proteomes" id="UP000198773">
    <property type="component" value="Unassembled WGS sequence"/>
</dbReference>
<name>A0A1H3Y0A6_ALKAM</name>
<proteinExistence type="predicted"/>
<evidence type="ECO:0000313" key="3">
    <source>
        <dbReference type="Proteomes" id="UP000198773"/>
    </source>
</evidence>
<feature type="region of interest" description="Disordered" evidence="1">
    <location>
        <begin position="33"/>
        <end position="63"/>
    </location>
</feature>
<accession>A0A1H3Y0A6</accession>
<dbReference type="RefSeq" id="WP_091338867.1">
    <property type="nucleotide sequence ID" value="NZ_FNRM01000001.1"/>
</dbReference>
<keyword evidence="3" id="KW-1185">Reference proteome</keyword>
<evidence type="ECO:0000313" key="2">
    <source>
        <dbReference type="EMBL" id="SEA04950.1"/>
    </source>
</evidence>
<evidence type="ECO:0000256" key="1">
    <source>
        <dbReference type="SAM" id="MobiDB-lite"/>
    </source>
</evidence>
<dbReference type="AlphaFoldDB" id="A0A1H3Y0A6"/>
<sequence length="63" mass="6865">MSFIINQQKKDDLKTMELYQELDKNQLEMVVGGSDATGSKRCSWPTYTTGGPGGNMASDGCDD</sequence>
<organism evidence="2 3">
    <name type="scientific">Alkalimonas amylolytica</name>
    <dbReference type="NCBI Taxonomy" id="152573"/>
    <lineage>
        <taxon>Bacteria</taxon>
        <taxon>Pseudomonadati</taxon>
        <taxon>Pseudomonadota</taxon>
        <taxon>Gammaproteobacteria</taxon>
        <taxon>Alkalimonas</taxon>
    </lineage>
</organism>
<reference evidence="2 3" key="1">
    <citation type="submission" date="2016-10" db="EMBL/GenBank/DDBJ databases">
        <authorList>
            <person name="de Groot N.N."/>
        </authorList>
    </citation>
    <scope>NUCLEOTIDE SEQUENCE [LARGE SCALE GENOMIC DNA]</scope>
    <source>
        <strain evidence="2 3">CGMCC 1.3430</strain>
    </source>
</reference>
<dbReference type="STRING" id="152573.SAMN04488051_101483"/>
<protein>
    <submittedName>
        <fullName evidence="2">Uncharacterized protein</fullName>
    </submittedName>
</protein>
<gene>
    <name evidence="2" type="ORF">SAMN04488051_101483</name>
</gene>
<dbReference type="EMBL" id="FNRM01000001">
    <property type="protein sequence ID" value="SEA04950.1"/>
    <property type="molecule type" value="Genomic_DNA"/>
</dbReference>